<keyword evidence="1" id="KW-0472">Membrane</keyword>
<evidence type="ECO:0000313" key="3">
    <source>
        <dbReference type="Proteomes" id="UP000481517"/>
    </source>
</evidence>
<evidence type="ECO:0000256" key="1">
    <source>
        <dbReference type="SAM" id="Phobius"/>
    </source>
</evidence>
<keyword evidence="1" id="KW-1133">Transmembrane helix</keyword>
<dbReference type="Proteomes" id="UP000481517">
    <property type="component" value="Unassembled WGS sequence"/>
</dbReference>
<dbReference type="AlphaFoldDB" id="A0A6S6WL80"/>
<gene>
    <name evidence="2" type="ORF">PSI9734_00568</name>
</gene>
<proteinExistence type="predicted"/>
<protein>
    <submittedName>
        <fullName evidence="2">Uncharacterized protein</fullName>
    </submittedName>
</protein>
<accession>A0A6S6WL80</accession>
<sequence>MDFFGYVFSQPIQLGFDIATSLTIIGSLSYFVFSMRRKAKEERIQRFDKQVRAVAADQLRVSLGKLSDLFIGSVIESSESFKRAFGLSSQSDLERETRRLQMEGQTELSIERLESANDAIGKFYEELHKEKYNIIPVIDSIEDNSELVEQFNVQLSKISEAFNNQNNSTRALLHELRQLAADIKAMNNELNCDTFEDFHKRTQEEGVFDTLMEKASRVFYDDDYLYWTKTFVSDGKESGFEHAVRSTSSLREMDEENRSIFIQSCAFLISKLLENKENIYAQVFFEASRKQSESNKACKDVLINLSAILKYLLKSDTDTTSLFAIVECYKNENYFDLESAIR</sequence>
<evidence type="ECO:0000313" key="2">
    <source>
        <dbReference type="EMBL" id="CAB0149997.1"/>
    </source>
</evidence>
<organism evidence="2 3">
    <name type="scientific">Pseudidiomarina piscicola</name>
    <dbReference type="NCBI Taxonomy" id="2614830"/>
    <lineage>
        <taxon>Bacteria</taxon>
        <taxon>Pseudomonadati</taxon>
        <taxon>Pseudomonadota</taxon>
        <taxon>Gammaproteobacteria</taxon>
        <taxon>Alteromonadales</taxon>
        <taxon>Idiomarinaceae</taxon>
        <taxon>Pseudidiomarina</taxon>
    </lineage>
</organism>
<dbReference type="RefSeq" id="WP_173919588.1">
    <property type="nucleotide sequence ID" value="NZ_CADCXY010000001.1"/>
</dbReference>
<feature type="transmembrane region" description="Helical" evidence="1">
    <location>
        <begin position="12"/>
        <end position="33"/>
    </location>
</feature>
<keyword evidence="1" id="KW-0812">Transmembrane</keyword>
<dbReference type="EMBL" id="CADCXY010000001">
    <property type="protein sequence ID" value="CAB0149997.1"/>
    <property type="molecule type" value="Genomic_DNA"/>
</dbReference>
<keyword evidence="3" id="KW-1185">Reference proteome</keyword>
<reference evidence="2 3" key="1">
    <citation type="submission" date="2020-02" db="EMBL/GenBank/DDBJ databases">
        <authorList>
            <person name="Rodrigo-Torres L."/>
            <person name="Arahal R. D."/>
            <person name="Lucena T."/>
        </authorList>
    </citation>
    <scope>NUCLEOTIDE SEQUENCE [LARGE SCALE GENOMIC DNA]</scope>
    <source>
        <strain evidence="2 3">CECT 9734</strain>
    </source>
</reference>
<name>A0A6S6WL80_9GAMM</name>